<reference evidence="1 2" key="1">
    <citation type="submission" date="2016-10" db="EMBL/GenBank/DDBJ databases">
        <authorList>
            <person name="de Groot N.N."/>
        </authorList>
    </citation>
    <scope>NUCLEOTIDE SEQUENCE [LARGE SCALE GENOMIC DNA]</scope>
    <source>
        <strain evidence="1 2">MON 2.2</strain>
    </source>
</reference>
<dbReference type="PANTHER" id="PTHR43179:SF7">
    <property type="entry name" value="RHAMNOSYLTRANSFERASE WBBL"/>
    <property type="match status" value="1"/>
</dbReference>
<dbReference type="Proteomes" id="UP000198546">
    <property type="component" value="Chromosome i"/>
</dbReference>
<name>A0A1G6VU34_9ACTN</name>
<dbReference type="EMBL" id="LT629688">
    <property type="protein sequence ID" value="SDD57132.1"/>
    <property type="molecule type" value="Genomic_DNA"/>
</dbReference>
<evidence type="ECO:0000313" key="2">
    <source>
        <dbReference type="Proteomes" id="UP000198546"/>
    </source>
</evidence>
<protein>
    <submittedName>
        <fullName evidence="1">Glycosyltransferase, GT2 family</fullName>
    </submittedName>
</protein>
<dbReference type="Pfam" id="PF13641">
    <property type="entry name" value="Glyco_tranf_2_3"/>
    <property type="match status" value="1"/>
</dbReference>
<dbReference type="InterPro" id="IPR029044">
    <property type="entry name" value="Nucleotide-diphossugar_trans"/>
</dbReference>
<dbReference type="PANTHER" id="PTHR43179">
    <property type="entry name" value="RHAMNOSYLTRANSFERASE WBBL"/>
    <property type="match status" value="1"/>
</dbReference>
<dbReference type="GO" id="GO:0016740">
    <property type="term" value="F:transferase activity"/>
    <property type="evidence" value="ECO:0007669"/>
    <property type="project" value="UniProtKB-KW"/>
</dbReference>
<sequence>MSGDGARPEDGTRLTGPPDAATSSVAIVVVNYGASAMVEGNLLRTVGDGFAGSVVVVDNFSSDAERQAVTEVCSRNTWLLVPSEVNSGYGGGNNLGVRAAIAAGATEVLLLNPDAHIGTDDLARLQQRVRQQPMTLLAPLVVRPDGRVYSASTDLHLRTGEMLATRRRPGGVRDSDVHVWVSGACMMLSTRLWSHVGGFDEAYFLYWEDVDLCRRVVLAGGDVAVDESCTAVHDEGGTHGFEGPSRAKSPIYYYYNVRNRMLYARLHLPARDRRRWALRAPLVAYRILLQGGRRQLVHPGRTVWPALRGVVHGWALLRSRG</sequence>
<gene>
    <name evidence="1" type="ORF">SAMN04489747_1258</name>
</gene>
<dbReference type="AlphaFoldDB" id="A0A1G6VU34"/>
<keyword evidence="1" id="KW-0808">Transferase</keyword>
<organism evidence="1 2">
    <name type="scientific">Auraticoccus monumenti</name>
    <dbReference type="NCBI Taxonomy" id="675864"/>
    <lineage>
        <taxon>Bacteria</taxon>
        <taxon>Bacillati</taxon>
        <taxon>Actinomycetota</taxon>
        <taxon>Actinomycetes</taxon>
        <taxon>Propionibacteriales</taxon>
        <taxon>Propionibacteriaceae</taxon>
        <taxon>Auraticoccus</taxon>
    </lineage>
</organism>
<accession>A0A1G6VU34</accession>
<proteinExistence type="predicted"/>
<dbReference type="Gene3D" id="3.90.550.10">
    <property type="entry name" value="Spore Coat Polysaccharide Biosynthesis Protein SpsA, Chain A"/>
    <property type="match status" value="1"/>
</dbReference>
<evidence type="ECO:0000313" key="1">
    <source>
        <dbReference type="EMBL" id="SDD57132.1"/>
    </source>
</evidence>
<dbReference type="SUPFAM" id="SSF53448">
    <property type="entry name" value="Nucleotide-diphospho-sugar transferases"/>
    <property type="match status" value="1"/>
</dbReference>
<keyword evidence="2" id="KW-1185">Reference proteome</keyword>
<dbReference type="STRING" id="675864.SAMN04489747_1258"/>